<protein>
    <submittedName>
        <fullName evidence="1">Uncharacterized protein</fullName>
    </submittedName>
</protein>
<evidence type="ECO:0000313" key="1">
    <source>
        <dbReference type="EMBL" id="OIU71713.1"/>
    </source>
</evidence>
<evidence type="ECO:0000313" key="2">
    <source>
        <dbReference type="Proteomes" id="UP000182062"/>
    </source>
</evidence>
<dbReference type="EMBL" id="MINN01000074">
    <property type="protein sequence ID" value="OIU71713.1"/>
    <property type="molecule type" value="Genomic_DNA"/>
</dbReference>
<sequence length="68" mass="8089">MVYRSNFMFIPIISNFMINGNELLTQTFRTKKEPTPTNGLKLNHFIQKADLFERVKTQGKWLGKQLEW</sequence>
<dbReference type="AlphaFoldDB" id="A0A1J6X0P1"/>
<accession>A0A1J6X0P1</accession>
<comment type="caution">
    <text evidence="1">The sequence shown here is derived from an EMBL/GenBank/DDBJ whole genome shotgun (WGS) entry which is preliminary data.</text>
</comment>
<gene>
    <name evidence="1" type="ORF">BHE18_03365</name>
</gene>
<name>A0A1J6X0P1_9BACI</name>
<keyword evidence="2" id="KW-1185">Reference proteome</keyword>
<reference evidence="1 2" key="1">
    <citation type="submission" date="2016-09" db="EMBL/GenBank/DDBJ databases">
        <title>Bacillus aquimaris SAMM genome sequence reveals colonization and biosurfactant production capacities.</title>
        <authorList>
            <person name="Waghmode S.R."/>
            <person name="Suryavanshi M.V."/>
        </authorList>
    </citation>
    <scope>NUCLEOTIDE SEQUENCE [LARGE SCALE GENOMIC DNA]</scope>
    <source>
        <strain evidence="1 2">SAMM</strain>
    </source>
</reference>
<dbReference type="Proteomes" id="UP000182062">
    <property type="component" value="Unassembled WGS sequence"/>
</dbReference>
<proteinExistence type="predicted"/>
<organism evidence="1 2">
    <name type="scientific">Rossellomorea aquimaris</name>
    <dbReference type="NCBI Taxonomy" id="189382"/>
    <lineage>
        <taxon>Bacteria</taxon>
        <taxon>Bacillati</taxon>
        <taxon>Bacillota</taxon>
        <taxon>Bacilli</taxon>
        <taxon>Bacillales</taxon>
        <taxon>Bacillaceae</taxon>
        <taxon>Rossellomorea</taxon>
    </lineage>
</organism>